<comment type="caution">
    <text evidence="2">The sequence shown here is derived from an EMBL/GenBank/DDBJ whole genome shotgun (WGS) entry which is preliminary data.</text>
</comment>
<dbReference type="Proteomes" id="UP000540685">
    <property type="component" value="Unassembled WGS sequence"/>
</dbReference>
<reference evidence="2 3" key="1">
    <citation type="submission" date="2020-08" db="EMBL/GenBank/DDBJ databases">
        <title>Sequencing the genomes of 1000 actinobacteria strains.</title>
        <authorList>
            <person name="Klenk H.-P."/>
        </authorList>
    </citation>
    <scope>NUCLEOTIDE SEQUENCE [LARGE SCALE GENOMIC DNA]</scope>
    <source>
        <strain evidence="2 3">DSM 46887</strain>
    </source>
</reference>
<dbReference type="EMBL" id="JACHMP010000001">
    <property type="protein sequence ID" value="MBB5820718.1"/>
    <property type="molecule type" value="Genomic_DNA"/>
</dbReference>
<evidence type="ECO:0000256" key="1">
    <source>
        <dbReference type="SAM" id="MobiDB-lite"/>
    </source>
</evidence>
<name>A0A7W9IIE9_9ACTN</name>
<sequence>MSGPDLPSAWSGMPTAAPVIGRTGPTDRMLIHGERHLRSVLAEYADHYNGHRPHQSRAQRPPDHDEQAAIPLEGRIERWKVLSGLINEYHRAA</sequence>
<feature type="region of interest" description="Disordered" evidence="1">
    <location>
        <begin position="1"/>
        <end position="22"/>
    </location>
</feature>
<organism evidence="2 3">
    <name type="scientific">Streptosporangium becharense</name>
    <dbReference type="NCBI Taxonomy" id="1816182"/>
    <lineage>
        <taxon>Bacteria</taxon>
        <taxon>Bacillati</taxon>
        <taxon>Actinomycetota</taxon>
        <taxon>Actinomycetes</taxon>
        <taxon>Streptosporangiales</taxon>
        <taxon>Streptosporangiaceae</taxon>
        <taxon>Streptosporangium</taxon>
    </lineage>
</organism>
<evidence type="ECO:0000313" key="2">
    <source>
        <dbReference type="EMBL" id="MBB5820718.1"/>
    </source>
</evidence>
<evidence type="ECO:0008006" key="4">
    <source>
        <dbReference type="Google" id="ProtNLM"/>
    </source>
</evidence>
<evidence type="ECO:0000313" key="3">
    <source>
        <dbReference type="Proteomes" id="UP000540685"/>
    </source>
</evidence>
<dbReference type="AlphaFoldDB" id="A0A7W9IIE9"/>
<accession>A0A7W9IIE9</accession>
<proteinExistence type="predicted"/>
<protein>
    <recommendedName>
        <fullName evidence="4">Integrase catalytic domain-containing protein</fullName>
    </recommendedName>
</protein>
<keyword evidence="3" id="KW-1185">Reference proteome</keyword>
<gene>
    <name evidence="2" type="ORF">F4562_003780</name>
</gene>
<dbReference type="RefSeq" id="WP_184542977.1">
    <property type="nucleotide sequence ID" value="NZ_JACHMP010000001.1"/>
</dbReference>